<sequence length="130" mass="15335">MIRGKRISREDKIFNFICRIIHPYNAPRLKSRMSKIVSSHRELALLPEHCLNVYRSRLIARHALVRVPPSLGIEQDVKLGVSSRNQMFPLQCESAIREKHVGKENDSFERNFFFSPSKFLSREEKKRKKE</sequence>
<evidence type="ECO:0000313" key="1">
    <source>
        <dbReference type="EMBL" id="KAL0130677.1"/>
    </source>
</evidence>
<dbReference type="EMBL" id="JADYXP020000002">
    <property type="protein sequence ID" value="KAL0130677.1"/>
    <property type="molecule type" value="Genomic_DNA"/>
</dbReference>
<organism evidence="1 2">
    <name type="scientific">Cardiocondyla obscurior</name>
    <dbReference type="NCBI Taxonomy" id="286306"/>
    <lineage>
        <taxon>Eukaryota</taxon>
        <taxon>Metazoa</taxon>
        <taxon>Ecdysozoa</taxon>
        <taxon>Arthropoda</taxon>
        <taxon>Hexapoda</taxon>
        <taxon>Insecta</taxon>
        <taxon>Pterygota</taxon>
        <taxon>Neoptera</taxon>
        <taxon>Endopterygota</taxon>
        <taxon>Hymenoptera</taxon>
        <taxon>Apocrita</taxon>
        <taxon>Aculeata</taxon>
        <taxon>Formicoidea</taxon>
        <taxon>Formicidae</taxon>
        <taxon>Myrmicinae</taxon>
        <taxon>Cardiocondyla</taxon>
    </lineage>
</organism>
<evidence type="ECO:0008006" key="3">
    <source>
        <dbReference type="Google" id="ProtNLM"/>
    </source>
</evidence>
<reference evidence="1 2" key="1">
    <citation type="submission" date="2023-03" db="EMBL/GenBank/DDBJ databases">
        <title>High recombination rates correlate with genetic variation in Cardiocondyla obscurior ants.</title>
        <authorList>
            <person name="Errbii M."/>
        </authorList>
    </citation>
    <scope>NUCLEOTIDE SEQUENCE [LARGE SCALE GENOMIC DNA]</scope>
    <source>
        <strain evidence="1">Alpha-2009</strain>
        <tissue evidence="1">Whole body</tissue>
    </source>
</reference>
<protein>
    <recommendedName>
        <fullName evidence="3">Ribosomal protein S4</fullName>
    </recommendedName>
</protein>
<proteinExistence type="predicted"/>
<keyword evidence="2" id="KW-1185">Reference proteome</keyword>
<dbReference type="AlphaFoldDB" id="A0AAW2GU18"/>
<name>A0AAW2GU18_9HYME</name>
<dbReference type="Proteomes" id="UP001430953">
    <property type="component" value="Unassembled WGS sequence"/>
</dbReference>
<evidence type="ECO:0000313" key="2">
    <source>
        <dbReference type="Proteomes" id="UP001430953"/>
    </source>
</evidence>
<gene>
    <name evidence="1" type="ORF">PUN28_002360</name>
</gene>
<accession>A0AAW2GU18</accession>
<comment type="caution">
    <text evidence="1">The sequence shown here is derived from an EMBL/GenBank/DDBJ whole genome shotgun (WGS) entry which is preliminary data.</text>
</comment>